<dbReference type="AlphaFoldDB" id="C3J994"/>
<dbReference type="Proteomes" id="UP000004295">
    <property type="component" value="Unassembled WGS sequence"/>
</dbReference>
<dbReference type="Pfam" id="PF14905">
    <property type="entry name" value="OMP_b-brl_3"/>
    <property type="match status" value="1"/>
</dbReference>
<accession>C3J994</accession>
<dbReference type="RefSeq" id="WP_004332852.1">
    <property type="nucleotide sequence ID" value="NZ_ACNN01000012.1"/>
</dbReference>
<name>C3J994_POREA</name>
<protein>
    <submittedName>
        <fullName evidence="2">TonB-dependent receptor</fullName>
    </submittedName>
</protein>
<evidence type="ECO:0000259" key="1">
    <source>
        <dbReference type="Pfam" id="PF14905"/>
    </source>
</evidence>
<reference evidence="2 3" key="1">
    <citation type="submission" date="2009-04" db="EMBL/GenBank/DDBJ databases">
        <authorList>
            <person name="Sebastian Y."/>
            <person name="Madupu R."/>
            <person name="Durkin A.S."/>
            <person name="Torralba M."/>
            <person name="Methe B."/>
            <person name="Sutton G.G."/>
            <person name="Strausberg R.L."/>
            <person name="Nelson K.E."/>
        </authorList>
    </citation>
    <scope>NUCLEOTIDE SEQUENCE [LARGE SCALE GENOMIC DNA]</scope>
    <source>
        <strain evidence="3">ATCC 35406 / BCRC 14492 / JCM 8526 / NCTC 13058 / HG 370</strain>
    </source>
</reference>
<evidence type="ECO:0000313" key="3">
    <source>
        <dbReference type="Proteomes" id="UP000004295"/>
    </source>
</evidence>
<dbReference type="STRING" id="553175.POREN0001_1034"/>
<keyword evidence="2" id="KW-0675">Receptor</keyword>
<proteinExistence type="predicted"/>
<sequence length="396" mass="46235">MQTSMAYIFYKDKEISLIDTKFEKRSQLRKEEGISKAFNNLLFLKSEWSSVFNEAIDLNAGVELNLTSRTNDYKHRTESINDAIEYYRYRELLGAAFVSLSKSWDKFFISGGIRIEHTYLQSKNKGVSQGYINWLPSLSISYTTDKLNDLSFFYSRYLLRPSFELLSNYKIKVNDFLYFVGNPLLKAQQTDQFTLSYTTSNFSIFTDYQSHRDVIEEMFFTKDNIVYLTNDNMDTRHEVRFGGGYNGKLYPFWHIALNGGLQYMWIPNGYVQKNIIQGYASLYNTLTITPKWQVNINLDMASPWIMQTRRVSGRFTSGIEVNYTTSNKRWNLGCKIENLFAKHSSSTKTISPYIVNTERSQVAIPSLLFRISYRFQTQNKTGTPVKKITTENRDRL</sequence>
<comment type="caution">
    <text evidence="2">The sequence shown here is derived from an EMBL/GenBank/DDBJ whole genome shotgun (WGS) entry which is preliminary data.</text>
</comment>
<dbReference type="InterPro" id="IPR041700">
    <property type="entry name" value="OMP_b-brl_3"/>
</dbReference>
<organism evidence="2 3">
    <name type="scientific">Porphyromonas endodontalis (strain ATCC 35406 / DSM 24491 / JCM 8526 / CCUG 16442 / BCRC 14492 / NCTC 13058 / HG 370)</name>
    <name type="common">Bacteroides endodontalis</name>
    <dbReference type="NCBI Taxonomy" id="553175"/>
    <lineage>
        <taxon>Bacteria</taxon>
        <taxon>Pseudomonadati</taxon>
        <taxon>Bacteroidota</taxon>
        <taxon>Bacteroidia</taxon>
        <taxon>Bacteroidales</taxon>
        <taxon>Porphyromonadaceae</taxon>
        <taxon>Porphyromonas</taxon>
    </lineage>
</organism>
<dbReference type="EMBL" id="ACNN01000012">
    <property type="protein sequence ID" value="EEN83224.1"/>
    <property type="molecule type" value="Genomic_DNA"/>
</dbReference>
<feature type="domain" description="Outer membrane protein beta-barrel" evidence="1">
    <location>
        <begin position="3"/>
        <end position="373"/>
    </location>
</feature>
<dbReference type="eggNOG" id="COG4206">
    <property type="taxonomic scope" value="Bacteria"/>
</dbReference>
<evidence type="ECO:0000313" key="2">
    <source>
        <dbReference type="EMBL" id="EEN83224.1"/>
    </source>
</evidence>
<dbReference type="SUPFAM" id="SSF56935">
    <property type="entry name" value="Porins"/>
    <property type="match status" value="1"/>
</dbReference>
<gene>
    <name evidence="2" type="ORF">POREN0001_1034</name>
</gene>
<keyword evidence="3" id="KW-1185">Reference proteome</keyword>